<evidence type="ECO:0000256" key="3">
    <source>
        <dbReference type="ARBA" id="ARBA00022692"/>
    </source>
</evidence>
<evidence type="ECO:0000256" key="2">
    <source>
        <dbReference type="ARBA" id="ARBA00022475"/>
    </source>
</evidence>
<dbReference type="Proteomes" id="UP001501721">
    <property type="component" value="Unassembled WGS sequence"/>
</dbReference>
<proteinExistence type="predicted"/>
<evidence type="ECO:0000313" key="8">
    <source>
        <dbReference type="Proteomes" id="UP001501721"/>
    </source>
</evidence>
<evidence type="ECO:0000256" key="4">
    <source>
        <dbReference type="ARBA" id="ARBA00022989"/>
    </source>
</evidence>
<evidence type="ECO:0000313" key="7">
    <source>
        <dbReference type="EMBL" id="GAA2512404.1"/>
    </source>
</evidence>
<keyword evidence="4 6" id="KW-1133">Transmembrane helix</keyword>
<evidence type="ECO:0000256" key="1">
    <source>
        <dbReference type="ARBA" id="ARBA00004651"/>
    </source>
</evidence>
<organism evidence="7 8">
    <name type="scientific">Streptomyces graminearus</name>
    <dbReference type="NCBI Taxonomy" id="284030"/>
    <lineage>
        <taxon>Bacteria</taxon>
        <taxon>Bacillati</taxon>
        <taxon>Actinomycetota</taxon>
        <taxon>Actinomycetes</taxon>
        <taxon>Kitasatosporales</taxon>
        <taxon>Streptomycetaceae</taxon>
        <taxon>Streptomyces</taxon>
    </lineage>
</organism>
<dbReference type="Pfam" id="PF09678">
    <property type="entry name" value="Caa3_CtaG"/>
    <property type="match status" value="1"/>
</dbReference>
<keyword evidence="5 6" id="KW-0472">Membrane</keyword>
<name>A0ABP6A8U3_9ACTN</name>
<keyword evidence="2" id="KW-1003">Cell membrane</keyword>
<comment type="caution">
    <text evidence="7">The sequence shown here is derived from an EMBL/GenBank/DDBJ whole genome shotgun (WGS) entry which is preliminary data.</text>
</comment>
<comment type="subcellular location">
    <subcellularLocation>
        <location evidence="1">Cell membrane</location>
        <topology evidence="1">Multi-pass membrane protein</topology>
    </subcellularLocation>
</comment>
<reference evidence="8" key="1">
    <citation type="journal article" date="2019" name="Int. J. Syst. Evol. Microbiol.">
        <title>The Global Catalogue of Microorganisms (GCM) 10K type strain sequencing project: providing services to taxonomists for standard genome sequencing and annotation.</title>
        <authorList>
            <consortium name="The Broad Institute Genomics Platform"/>
            <consortium name="The Broad Institute Genome Sequencing Center for Infectious Disease"/>
            <person name="Wu L."/>
            <person name="Ma J."/>
        </authorList>
    </citation>
    <scope>NUCLEOTIDE SEQUENCE [LARGE SCALE GENOMIC DNA]</scope>
    <source>
        <strain evidence="8">JCM 6923</strain>
    </source>
</reference>
<protein>
    <submittedName>
        <fullName evidence="7">Uncharacterized protein</fullName>
    </submittedName>
</protein>
<evidence type="ECO:0000256" key="5">
    <source>
        <dbReference type="ARBA" id="ARBA00023136"/>
    </source>
</evidence>
<sequence length="71" mass="7438">MNGRHPRRTTSFLTGLTPLGVALSPPLDTFAHSGFRGCMARHILIGICAPLALVLAASVTLLLHALPVGHT</sequence>
<accession>A0ABP6A8U3</accession>
<evidence type="ECO:0000256" key="6">
    <source>
        <dbReference type="SAM" id="Phobius"/>
    </source>
</evidence>
<gene>
    <name evidence="7" type="ORF">GCM10010422_75680</name>
</gene>
<keyword evidence="3 6" id="KW-0812">Transmembrane</keyword>
<dbReference type="InterPro" id="IPR019108">
    <property type="entry name" value="Caa3_assmbl_CtaG-rel"/>
</dbReference>
<keyword evidence="8" id="KW-1185">Reference proteome</keyword>
<dbReference type="EMBL" id="BAAATL010000054">
    <property type="protein sequence ID" value="GAA2512404.1"/>
    <property type="molecule type" value="Genomic_DNA"/>
</dbReference>
<feature type="transmembrane region" description="Helical" evidence="6">
    <location>
        <begin position="43"/>
        <end position="66"/>
    </location>
</feature>